<dbReference type="Pfam" id="PF00300">
    <property type="entry name" value="His_Phos_1"/>
    <property type="match status" value="1"/>
</dbReference>
<name>A0A9X2WCW5_9GAMM</name>
<evidence type="ECO:0000313" key="3">
    <source>
        <dbReference type="Proteomes" id="UP001147830"/>
    </source>
</evidence>
<reference evidence="2" key="2">
    <citation type="submission" date="2022-08" db="EMBL/GenBank/DDBJ databases">
        <authorList>
            <person name="Dong C."/>
        </authorList>
    </citation>
    <scope>NUCLEOTIDE SEQUENCE</scope>
    <source>
        <strain evidence="2">59MF3M-4</strain>
    </source>
</reference>
<feature type="site" description="Transition state stabilizer" evidence="1">
    <location>
        <position position="149"/>
    </location>
</feature>
<accession>A0A9X2WCW5</accession>
<organism evidence="2 3">
    <name type="scientific">Thalassolituus pacificus</name>
    <dbReference type="NCBI Taxonomy" id="2975440"/>
    <lineage>
        <taxon>Bacteria</taxon>
        <taxon>Pseudomonadati</taxon>
        <taxon>Pseudomonadota</taxon>
        <taxon>Gammaproteobacteria</taxon>
        <taxon>Oceanospirillales</taxon>
        <taxon>Oceanospirillaceae</taxon>
        <taxon>Thalassolituus</taxon>
    </lineage>
</organism>
<gene>
    <name evidence="2" type="ORF">NYR02_03515</name>
</gene>
<proteinExistence type="predicted"/>
<dbReference type="RefSeq" id="WP_260975011.1">
    <property type="nucleotide sequence ID" value="NZ_JAOANI010000012.1"/>
</dbReference>
<dbReference type="AlphaFoldDB" id="A0A9X2WCW5"/>
<reference evidence="2" key="1">
    <citation type="journal article" date="2022" name="Front. Microbiol.">
        <title>Genome-based taxonomic rearrangement of Oceanobacter-related bacteria including the description of Thalassolituus hydrocarbonoclasticus sp. nov. and Thalassolituus pacificus sp. nov. and emended description of the genus Thalassolituus.</title>
        <authorList>
            <person name="Dong C."/>
            <person name="Wei L."/>
            <person name="Wang J."/>
            <person name="Lai Q."/>
            <person name="Huang Z."/>
            <person name="Shao Z."/>
        </authorList>
    </citation>
    <scope>NUCLEOTIDE SEQUENCE</scope>
    <source>
        <strain evidence="2">59MF3M-4</strain>
    </source>
</reference>
<sequence length="214" mass="24448">MSTTRIDLIRHGEPEGGNVFRGRTDHALTELGRWQFAERVRRFDSRWTWIVSSPLSRCHSAAEQLASARQLPLLSDERWAEIDYGDWENREVSEVMAEYADDSRRLWADPLNFCAPNGEPVPQLQQRVVAAWQELLDVHRGEHLLLVSHGGVMRVLAQHLLSLAPEAMNRLAIPYAGLLRFRIDHSEYEGKAQVWVSLEGMDGSVLRPDDEEAL</sequence>
<protein>
    <submittedName>
        <fullName evidence="2">Histidine phosphatase family protein</fullName>
    </submittedName>
</protein>
<dbReference type="CDD" id="cd07067">
    <property type="entry name" value="HP_PGM_like"/>
    <property type="match status" value="1"/>
</dbReference>
<evidence type="ECO:0000313" key="2">
    <source>
        <dbReference type="EMBL" id="MCT7358089.1"/>
    </source>
</evidence>
<dbReference type="Gene3D" id="3.40.50.1240">
    <property type="entry name" value="Phosphoglycerate mutase-like"/>
    <property type="match status" value="1"/>
</dbReference>
<dbReference type="SMART" id="SM00855">
    <property type="entry name" value="PGAM"/>
    <property type="match status" value="1"/>
</dbReference>
<dbReference type="EMBL" id="JAOANI010000012">
    <property type="protein sequence ID" value="MCT7358089.1"/>
    <property type="molecule type" value="Genomic_DNA"/>
</dbReference>
<keyword evidence="3" id="KW-1185">Reference proteome</keyword>
<dbReference type="GO" id="GO:0016791">
    <property type="term" value="F:phosphatase activity"/>
    <property type="evidence" value="ECO:0007669"/>
    <property type="project" value="TreeGrafter"/>
</dbReference>
<dbReference type="InterPro" id="IPR050275">
    <property type="entry name" value="PGM_Phosphatase"/>
</dbReference>
<dbReference type="PIRSF" id="PIRSF000709">
    <property type="entry name" value="6PFK_2-Ptase"/>
    <property type="match status" value="1"/>
</dbReference>
<dbReference type="InterPro" id="IPR013078">
    <property type="entry name" value="His_Pase_superF_clade-1"/>
</dbReference>
<evidence type="ECO:0000256" key="1">
    <source>
        <dbReference type="PIRSR" id="PIRSR613078-3"/>
    </source>
</evidence>
<dbReference type="PANTHER" id="PTHR48100">
    <property type="entry name" value="BROAD-SPECIFICITY PHOSPHATASE YOR283W-RELATED"/>
    <property type="match status" value="1"/>
</dbReference>
<dbReference type="GO" id="GO:0005737">
    <property type="term" value="C:cytoplasm"/>
    <property type="evidence" value="ECO:0007669"/>
    <property type="project" value="TreeGrafter"/>
</dbReference>
<dbReference type="SUPFAM" id="SSF53254">
    <property type="entry name" value="Phosphoglycerate mutase-like"/>
    <property type="match status" value="1"/>
</dbReference>
<dbReference type="PANTHER" id="PTHR48100:SF1">
    <property type="entry name" value="HISTIDINE PHOSPHATASE FAMILY PROTEIN-RELATED"/>
    <property type="match status" value="1"/>
</dbReference>
<comment type="caution">
    <text evidence="2">The sequence shown here is derived from an EMBL/GenBank/DDBJ whole genome shotgun (WGS) entry which is preliminary data.</text>
</comment>
<dbReference type="InterPro" id="IPR029033">
    <property type="entry name" value="His_PPase_superfam"/>
</dbReference>
<dbReference type="Proteomes" id="UP001147830">
    <property type="component" value="Unassembled WGS sequence"/>
</dbReference>